<evidence type="ECO:0000313" key="2">
    <source>
        <dbReference type="EMBL" id="HEN14903.1"/>
    </source>
</evidence>
<dbReference type="InterPro" id="IPR052736">
    <property type="entry name" value="Stf3_sulfotransferase"/>
</dbReference>
<dbReference type="PANTHER" id="PTHR36451">
    <property type="entry name" value="PAPS-DEPENDENT SULFOTRANSFERASE STF3"/>
    <property type="match status" value="1"/>
</dbReference>
<dbReference type="AlphaFoldDB" id="A0A7C2JZT9"/>
<dbReference type="EMBL" id="DSOK01000160">
    <property type="protein sequence ID" value="HEN14903.1"/>
    <property type="molecule type" value="Genomic_DNA"/>
</dbReference>
<name>A0A7C2JZT9_9PLAN</name>
<reference evidence="2" key="1">
    <citation type="journal article" date="2020" name="mSystems">
        <title>Genome- and Community-Level Interaction Insights into Carbon Utilization and Element Cycling Functions of Hydrothermarchaeota in Hydrothermal Sediment.</title>
        <authorList>
            <person name="Zhou Z."/>
            <person name="Liu Y."/>
            <person name="Xu W."/>
            <person name="Pan J."/>
            <person name="Luo Z.H."/>
            <person name="Li M."/>
        </authorList>
    </citation>
    <scope>NUCLEOTIDE SEQUENCE [LARGE SCALE GENOMIC DNA]</scope>
    <source>
        <strain evidence="2">SpSt-339</strain>
    </source>
</reference>
<dbReference type="PANTHER" id="PTHR36451:SF1">
    <property type="entry name" value="OMEGA-HYDROXY-BETA-DIHYDROMENAQUINONE-9 SULFOTRANSFERASE STF3"/>
    <property type="match status" value="1"/>
</dbReference>
<organism evidence="2">
    <name type="scientific">Schlesneria paludicola</name>
    <dbReference type="NCBI Taxonomy" id="360056"/>
    <lineage>
        <taxon>Bacteria</taxon>
        <taxon>Pseudomonadati</taxon>
        <taxon>Planctomycetota</taxon>
        <taxon>Planctomycetia</taxon>
        <taxon>Planctomycetales</taxon>
        <taxon>Planctomycetaceae</taxon>
        <taxon>Schlesneria</taxon>
    </lineage>
</organism>
<proteinExistence type="predicted"/>
<keyword evidence="2" id="KW-0808">Transferase</keyword>
<dbReference type="InterPro" id="IPR027417">
    <property type="entry name" value="P-loop_NTPase"/>
</dbReference>
<gene>
    <name evidence="2" type="ORF">ENQ76_05460</name>
</gene>
<dbReference type="Pfam" id="PF13469">
    <property type="entry name" value="Sulfotransfer_3"/>
    <property type="match status" value="1"/>
</dbReference>
<feature type="compositionally biased region" description="Low complexity" evidence="1">
    <location>
        <begin position="10"/>
        <end position="26"/>
    </location>
</feature>
<protein>
    <submittedName>
        <fullName evidence="2">Sulfotransferase</fullName>
    </submittedName>
</protein>
<comment type="caution">
    <text evidence="2">The sequence shown here is derived from an EMBL/GenBank/DDBJ whole genome shotgun (WGS) entry which is preliminary data.</text>
</comment>
<feature type="region of interest" description="Disordered" evidence="1">
    <location>
        <begin position="1"/>
        <end position="31"/>
    </location>
</feature>
<accession>A0A7C2JZT9</accession>
<sequence>MSESGVNDLSSLATPTATSPPAARASEPPHRVHRSTQGIFCLWHGLNAERWRTLLALGIPRPRQNRLRRWSISVVSRLNSWHEFWETQCYGRRIDQTVIEHPPIFVLGHWRSGTTLLHRLLTLDPQFTYPNLYECLFPGHFLLTERVITALTGWAIPKTRPMDNVAANWNMPQEDEFALLVRTLVSPYMLLAFQGRRECYERFFDLVDLTPAELALWKREFVRFLQKLTLRSNKPIVLKSPSHTFRIPLLLELFPDAKFVYICRDPYAVYNSTAHLRRTMFVENGLGEPNFAGSDEDGLDWFEHCIRRYEDTKSLIPEGQLHELKFEDLEVDPLSEMRRVYETLNLPGWDRAQAAIREHMPEHAAYRKNRFSMDRQTRRWVYERMRFAFELYGYPSRLPESDEAAA</sequence>
<dbReference type="GO" id="GO:0016740">
    <property type="term" value="F:transferase activity"/>
    <property type="evidence" value="ECO:0007669"/>
    <property type="project" value="UniProtKB-KW"/>
</dbReference>
<evidence type="ECO:0000256" key="1">
    <source>
        <dbReference type="SAM" id="MobiDB-lite"/>
    </source>
</evidence>
<dbReference type="SUPFAM" id="SSF52540">
    <property type="entry name" value="P-loop containing nucleoside triphosphate hydrolases"/>
    <property type="match status" value="1"/>
</dbReference>
<dbReference type="Gene3D" id="3.40.50.300">
    <property type="entry name" value="P-loop containing nucleotide triphosphate hydrolases"/>
    <property type="match status" value="1"/>
</dbReference>